<dbReference type="InterPro" id="IPR036291">
    <property type="entry name" value="NAD(P)-bd_dom_sf"/>
</dbReference>
<dbReference type="Gene3D" id="3.40.50.720">
    <property type="entry name" value="NAD(P)-binding Rossmann-like Domain"/>
    <property type="match status" value="1"/>
</dbReference>
<dbReference type="Proteomes" id="UP000616201">
    <property type="component" value="Unassembled WGS sequence"/>
</dbReference>
<protein>
    <submittedName>
        <fullName evidence="1">Uncharacterized protein</fullName>
    </submittedName>
</protein>
<dbReference type="SUPFAM" id="SSF51735">
    <property type="entry name" value="NAD(P)-binding Rossmann-fold domains"/>
    <property type="match status" value="1"/>
</dbReference>
<dbReference type="RefSeq" id="WP_196934928.1">
    <property type="nucleotide sequence ID" value="NZ_MU158698.1"/>
</dbReference>
<evidence type="ECO:0000313" key="1">
    <source>
        <dbReference type="EMBL" id="MBE8712599.1"/>
    </source>
</evidence>
<reference evidence="1" key="1">
    <citation type="submission" date="2018-02" db="EMBL/GenBank/DDBJ databases">
        <authorList>
            <person name="Vasarhelyi B.M."/>
            <person name="Deshmukh S."/>
            <person name="Balint B."/>
            <person name="Kukolya J."/>
        </authorList>
    </citation>
    <scope>NUCLEOTIDE SEQUENCE</scope>
    <source>
        <strain evidence="1">KB22</strain>
    </source>
</reference>
<proteinExistence type="predicted"/>
<organism evidence="1 2">
    <name type="scientific">Sphingobacterium hungaricum</name>
    <dbReference type="NCBI Taxonomy" id="2082723"/>
    <lineage>
        <taxon>Bacteria</taxon>
        <taxon>Pseudomonadati</taxon>
        <taxon>Bacteroidota</taxon>
        <taxon>Sphingobacteriia</taxon>
        <taxon>Sphingobacteriales</taxon>
        <taxon>Sphingobacteriaceae</taxon>
        <taxon>Sphingobacterium</taxon>
    </lineage>
</organism>
<keyword evidence="2" id="KW-1185">Reference proteome</keyword>
<gene>
    <name evidence="1" type="ORF">C4F49_02740</name>
</gene>
<accession>A0A928UWW3</accession>
<dbReference type="AlphaFoldDB" id="A0A928UWW3"/>
<sequence>MEVLINGLNTYLGSRAASHLQDSEFTVNGIVRNLNVFNSRSKESTTAELHEVDLIRKGKSYDDFYLKNLDIAFYFTQVHDFSDKLTLNLEIISLKNYIQLIKINQCKRLVYVARLMDKNYVSIIEQLFKESEIDYTIVLKNVAIGKGSVVDAYIKNLLKFSYVPYVKKVANINFRPIAVLDVLKFIKTVTWKDYFARETVELGGPKEMTFQSLFSIYATYFSPKSKFYGVNVPKFILDLIHKRYHLVNGEDYMEFNRLMKFEYPIDNTVWVKKIPFHFTPISHTIRTDC</sequence>
<dbReference type="EMBL" id="PRDK01000001">
    <property type="protein sequence ID" value="MBE8712599.1"/>
    <property type="molecule type" value="Genomic_DNA"/>
</dbReference>
<comment type="caution">
    <text evidence="1">The sequence shown here is derived from an EMBL/GenBank/DDBJ whole genome shotgun (WGS) entry which is preliminary data.</text>
</comment>
<name>A0A928UWW3_9SPHI</name>
<evidence type="ECO:0000313" key="2">
    <source>
        <dbReference type="Proteomes" id="UP000616201"/>
    </source>
</evidence>